<proteinExistence type="predicted"/>
<dbReference type="Proteomes" id="UP000515465">
    <property type="component" value="Chromosome"/>
</dbReference>
<evidence type="ECO:0000313" key="1">
    <source>
        <dbReference type="EMBL" id="QND57407.1"/>
    </source>
</evidence>
<name>A0A7G6SSC5_9HYPH</name>
<reference evidence="2" key="1">
    <citation type="journal article" date="2020" name="Mol. Plant Microbe">
        <title>Rhizobial microsymbionts of the narrowly endemic Oxytropis species growing in Kamchatka are characterized by significant genetic diversity and possess a set of genes that are associated with T3SS and T6SS secretion systems and can affect the development of symbiosis.</title>
        <authorList>
            <person name="Safronova V."/>
            <person name="Guro P."/>
            <person name="Sazanova A."/>
            <person name="Kuznetsova I."/>
            <person name="Belimov A."/>
            <person name="Yakubov V."/>
            <person name="Chirak E."/>
            <person name="Afonin A."/>
            <person name="Gogolev Y."/>
            <person name="Andronov E."/>
            <person name="Tikhonovich I."/>
        </authorList>
    </citation>
    <scope>NUCLEOTIDE SEQUENCE [LARGE SCALE GENOMIC DNA]</scope>
    <source>
        <strain evidence="2">583</strain>
    </source>
</reference>
<dbReference type="RefSeq" id="WP_183464232.1">
    <property type="nucleotide sequence ID" value="NZ_CP050296.1"/>
</dbReference>
<accession>A0A7G6SSC5</accession>
<protein>
    <submittedName>
        <fullName evidence="1">Uncharacterized protein</fullName>
    </submittedName>
</protein>
<evidence type="ECO:0000313" key="2">
    <source>
        <dbReference type="Proteomes" id="UP000515465"/>
    </source>
</evidence>
<sequence length="84" mass="9251">MAADYAPQKGERLKRTVLKSTAQDRVIAAGKWAEAFAELMANPVMFARWYVPCRPAVYSDDPDTVKVIQSLGLDPAEILAPETV</sequence>
<organism evidence="1 2">
    <name type="scientific">Mesorhizobium huakuii</name>
    <dbReference type="NCBI Taxonomy" id="28104"/>
    <lineage>
        <taxon>Bacteria</taxon>
        <taxon>Pseudomonadati</taxon>
        <taxon>Pseudomonadota</taxon>
        <taxon>Alphaproteobacteria</taxon>
        <taxon>Hyphomicrobiales</taxon>
        <taxon>Phyllobacteriaceae</taxon>
        <taxon>Mesorhizobium</taxon>
    </lineage>
</organism>
<dbReference type="AlphaFoldDB" id="A0A7G6SSC5"/>
<dbReference type="EMBL" id="CP050296">
    <property type="protein sequence ID" value="QND57407.1"/>
    <property type="molecule type" value="Genomic_DNA"/>
</dbReference>
<gene>
    <name evidence="1" type="ORF">HB778_12855</name>
</gene>